<dbReference type="EMBL" id="CP101717">
    <property type="protein sequence ID" value="WLD57757.1"/>
    <property type="molecule type" value="Genomic_DNA"/>
</dbReference>
<proteinExistence type="predicted"/>
<evidence type="ECO:0000313" key="1">
    <source>
        <dbReference type="EMBL" id="WLD57757.1"/>
    </source>
</evidence>
<name>A0AB38YEH3_9GAMM</name>
<gene>
    <name evidence="1" type="ORF">NFC81_13700</name>
</gene>
<sequence length="61" mass="6787">MLVFQGFDQARPWTQEISDHYELLIVLTALQAATADKLCGSDRRAALATARRVGEQIGRAR</sequence>
<dbReference type="AlphaFoldDB" id="A0AB38YEH3"/>
<organism evidence="1">
    <name type="scientific">Salinispirillum sp. LH 10-3-1</name>
    <dbReference type="NCBI Taxonomy" id="2952525"/>
    <lineage>
        <taxon>Bacteria</taxon>
        <taxon>Pseudomonadati</taxon>
        <taxon>Pseudomonadota</taxon>
        <taxon>Gammaproteobacteria</taxon>
        <taxon>Oceanospirillales</taxon>
        <taxon>Saccharospirillaceae</taxon>
        <taxon>Salinispirillum</taxon>
    </lineage>
</organism>
<protein>
    <submittedName>
        <fullName evidence="1">Uncharacterized protein</fullName>
    </submittedName>
</protein>
<reference evidence="1" key="1">
    <citation type="submission" date="2022-07" db="EMBL/GenBank/DDBJ databases">
        <title>Complete genome sequence of Salinispirillum sp. LH10-3-1 capable of multiple carbohydrate inversion isolated from a soda lake.</title>
        <authorList>
            <person name="Liu J."/>
            <person name="Zhai Y."/>
            <person name="Zhang H."/>
            <person name="Yang H."/>
            <person name="Qu J."/>
            <person name="Li J."/>
        </authorList>
    </citation>
    <scope>NUCLEOTIDE SEQUENCE</scope>
    <source>
        <strain evidence="1">LH 10-3-1</strain>
    </source>
</reference>
<accession>A0AB38YEH3</accession>